<dbReference type="InterPro" id="IPR003474">
    <property type="entry name" value="Glcn_transporter"/>
</dbReference>
<dbReference type="Proteomes" id="UP000594771">
    <property type="component" value="Chromosome"/>
</dbReference>
<evidence type="ECO:0000313" key="2">
    <source>
        <dbReference type="Proteomes" id="UP000594771"/>
    </source>
</evidence>
<protein>
    <submittedName>
        <fullName evidence="1">GntP family permease</fullName>
    </submittedName>
</protein>
<evidence type="ECO:0000313" key="1">
    <source>
        <dbReference type="EMBL" id="QPS00938.1"/>
    </source>
</evidence>
<dbReference type="KEGG" id="aun:AWM73_04095"/>
<organism evidence="1 2">
    <name type="scientific">Aerococcus urinae</name>
    <dbReference type="NCBI Taxonomy" id="1376"/>
    <lineage>
        <taxon>Bacteria</taxon>
        <taxon>Bacillati</taxon>
        <taxon>Bacillota</taxon>
        <taxon>Bacilli</taxon>
        <taxon>Lactobacillales</taxon>
        <taxon>Aerococcaceae</taxon>
        <taxon>Aerococcus</taxon>
    </lineage>
</organism>
<dbReference type="EMBL" id="CP065662">
    <property type="protein sequence ID" value="QPS00938.1"/>
    <property type="molecule type" value="Genomic_DNA"/>
</dbReference>
<dbReference type="GO" id="GO:0015128">
    <property type="term" value="F:gluconate transmembrane transporter activity"/>
    <property type="evidence" value="ECO:0007669"/>
    <property type="project" value="InterPro"/>
</dbReference>
<dbReference type="GeneID" id="35768342"/>
<proteinExistence type="predicted"/>
<accession>A0A0X8FFV6</accession>
<name>A0A0X8FFV6_9LACT</name>
<dbReference type="PANTHER" id="PTHR30354:SF7">
    <property type="entry name" value="BLL7963 PROTEIN"/>
    <property type="match status" value="1"/>
</dbReference>
<sequence>MEILGVIGIFLAIIAIIYLSVRGLNIVIAAPLATLIVILTNQMDIFGSLIGDAPSYMTGLAGFLIKNFAIFLLGAVLAQYMEKSNATVSIANWVLAKVGLDNPFIVLVAFAGIAAILTYGGISLFVVMFALVPLARPIFKKLNVNWSLLPIPLFLGMATVTMSMLPGTPSVQNAVPTTYLGTTLTAAPVLSMIGVITVVAFGLTYLKFQLNRSLAKGETFYSYLGEGESVGEEADLDAETDEDNIPPILLAILPLVTLVAIILIFSDVPNIILIALTVGILLSAFLYRKYLPKQTSLLNDGANSAVPSAFATSSSVAFGSVLTSAPGFSVVQDAIMSIPGNPLIGLSVATALLGGITGSSSGALGIVMQNFAPTYLEMGIAPELIHRIAVVASAVITVVPHSGVTITFNNLTGLSLKNAFMHQFIMVNGGHLLALIAMLIASTILY</sequence>
<dbReference type="PANTHER" id="PTHR30354">
    <property type="entry name" value="GNT FAMILY GLUCONATE TRANSPORTER"/>
    <property type="match status" value="1"/>
</dbReference>
<reference evidence="1 2" key="1">
    <citation type="submission" date="2020-12" db="EMBL/GenBank/DDBJ databases">
        <title>FDA dAtabase for Regulatory Grade micrObial Sequences (FDA-ARGOS): Supporting development and validation of Infectious Disease Dx tests.</title>
        <authorList>
            <person name="Sproer C."/>
            <person name="Gronow S."/>
            <person name="Severitt S."/>
            <person name="Schroder I."/>
            <person name="Tallon L."/>
            <person name="Sadzewicz L."/>
            <person name="Zhao X."/>
            <person name="Boylan J."/>
            <person name="Ott S."/>
            <person name="Bowen H."/>
            <person name="Vavikolanu K."/>
            <person name="Mehta A."/>
            <person name="Aluvathingal J."/>
            <person name="Nadendla S."/>
            <person name="Lowell S."/>
            <person name="Myers T."/>
            <person name="Yan Y."/>
            <person name="Sichtig H."/>
        </authorList>
    </citation>
    <scope>NUCLEOTIDE SEQUENCE [LARGE SCALE GENOMIC DNA]</scope>
    <source>
        <strain evidence="1 2">FDAARGOS_911</strain>
    </source>
</reference>
<dbReference type="GO" id="GO:0005886">
    <property type="term" value="C:plasma membrane"/>
    <property type="evidence" value="ECO:0007669"/>
    <property type="project" value="TreeGrafter"/>
</dbReference>
<gene>
    <name evidence="1" type="ORF">I6G68_05960</name>
</gene>
<dbReference type="OrthoDB" id="86125at2"/>
<dbReference type="AlphaFoldDB" id="A0A0X8FFV6"/>
<dbReference type="RefSeq" id="WP_060778198.1">
    <property type="nucleotide sequence ID" value="NZ_CAJHLF010000002.1"/>
</dbReference>